<reference evidence="12" key="1">
    <citation type="submission" date="2025-08" db="UniProtKB">
        <authorList>
            <consortium name="RefSeq"/>
        </authorList>
    </citation>
    <scope>IDENTIFICATION</scope>
    <source>
        <tissue evidence="12">Gonads</tissue>
    </source>
</reference>
<dbReference type="AlphaFoldDB" id="A0A1S3H280"/>
<proteinExistence type="predicted"/>
<feature type="domain" description="C2H2-type" evidence="10">
    <location>
        <begin position="941"/>
        <end position="968"/>
    </location>
</feature>
<dbReference type="SUPFAM" id="SSF57667">
    <property type="entry name" value="beta-beta-alpha zinc fingers"/>
    <property type="match status" value="6"/>
</dbReference>
<dbReference type="InterPro" id="IPR013087">
    <property type="entry name" value="Znf_C2H2_type"/>
</dbReference>
<organism evidence="11 12">
    <name type="scientific">Lingula anatina</name>
    <name type="common">Brachiopod</name>
    <name type="synonym">Lingula unguis</name>
    <dbReference type="NCBI Taxonomy" id="7574"/>
    <lineage>
        <taxon>Eukaryota</taxon>
        <taxon>Metazoa</taxon>
        <taxon>Spiralia</taxon>
        <taxon>Lophotrochozoa</taxon>
        <taxon>Brachiopoda</taxon>
        <taxon>Linguliformea</taxon>
        <taxon>Lingulata</taxon>
        <taxon>Lingulida</taxon>
        <taxon>Linguloidea</taxon>
        <taxon>Lingulidae</taxon>
        <taxon>Lingula</taxon>
    </lineage>
</organism>
<evidence type="ECO:0000313" key="12">
    <source>
        <dbReference type="RefSeq" id="XP_013379581.1"/>
    </source>
</evidence>
<dbReference type="PROSITE" id="PS50157">
    <property type="entry name" value="ZINC_FINGER_C2H2_2"/>
    <property type="match status" value="10"/>
</dbReference>
<keyword evidence="3" id="KW-0677">Repeat</keyword>
<gene>
    <name evidence="12" type="primary">LOC106151049</name>
</gene>
<keyword evidence="5" id="KW-0862">Zinc</keyword>
<dbReference type="Proteomes" id="UP000085678">
    <property type="component" value="Unplaced"/>
</dbReference>
<evidence type="ECO:0000256" key="4">
    <source>
        <dbReference type="ARBA" id="ARBA00022771"/>
    </source>
</evidence>
<dbReference type="GO" id="GO:0008270">
    <property type="term" value="F:zinc ion binding"/>
    <property type="evidence" value="ECO:0007669"/>
    <property type="project" value="UniProtKB-KW"/>
</dbReference>
<feature type="coiled-coil region" evidence="8">
    <location>
        <begin position="94"/>
        <end position="149"/>
    </location>
</feature>
<dbReference type="InterPro" id="IPR036236">
    <property type="entry name" value="Znf_C2H2_sf"/>
</dbReference>
<dbReference type="Gene3D" id="3.30.160.60">
    <property type="entry name" value="Classic Zinc Finger"/>
    <property type="match status" value="8"/>
</dbReference>
<sequence length="993" mass="113250">MASEHPNKLQEIKGNIEDLRKRKFDLVSKRDELEQGDLCTTFKVKLGYLKQQFSLLKNTAIELQSKLKLLECLAESEDKWPDTSQEDADFKAGREHVRELKEQMDDKKAKLLEDLDHVEKAYRTYSERVHSLTEEMKEVETKKSKLDASLQNSAMLNEKLGLLNGNKESNEIPQLPLNMKEKEKELKEVQESIKQCEEATHEAKEKMIKFQGLSERLQGLLGESKKELEEVARVKKIEDQKAKQDLQWYDKALSQMSVLSGFKEHSVSGNTLTIEYMNSGDNEDSKLLLSMTWKLGKYGSYVLAKAETYATENRELESDERAGVRIRAGDVSRQKAVDTSPIQPTSTCKTTTSEHKSSYIVNQTPSSHPLLGSQSDTNEDGDDPDDDFDYIEHPDTVAQQTSQLTSNGYGENYLAVQSSGNTFDPSSYSLQPNADNVTPAPDSTQIKSEFQLCDADAGSIINMGTGYIPLTLEDTDRYRQKCDFCEAVFHLNKDYQCHIVSKHGNKDDIRICPICSLKLVDKAAVGNHIAAKHWRLKYMCNKCGKCFGTKRQLGKHSCVFRNEAGSVKICLDNNVEDPLELPWKSFIKHCTTKNGMLQCNYCASKVKGKKEFKMHISRKHMERSLQCPDCSNLFGNGLDLRYHIKTVHTKSKYTCTVCEKSFGTKARLTAHKQEHATEETCVSCDKCGMTFSSVHLLVAHVKTDHQEETTEAGNPSDSTALLTVDNLGLHSTVENGIFCCNYCDYRTEYRQTVINHLKRRHLEKTLPCPMCGVKYAVQNDLRRHIESKHLPKPAKDRIICHVCTQTFTTDLGFKFHMKRHEADPVEAQCDECGKMFYHASHLKAHKKRRHPKGPMPFVCAVCGKGFTHKCMYTEHVQTHAEKPGFQCSVCHKGFYREKCLKQHLKLHTDKNRYLCPICGKQFVSLPAQKIHVKRHSWKREHECQDCGKSFFTKNHLDRHKLTHTGERPYVCIVCCKAFSDVSTLKKHSQIHLR</sequence>
<dbReference type="RefSeq" id="XP_013379581.1">
    <property type="nucleotide sequence ID" value="XM_013524127.2"/>
</dbReference>
<evidence type="ECO:0000256" key="2">
    <source>
        <dbReference type="ARBA" id="ARBA00022723"/>
    </source>
</evidence>
<dbReference type="PANTHER" id="PTHR24379">
    <property type="entry name" value="KRAB AND ZINC FINGER DOMAIN-CONTAINING"/>
    <property type="match status" value="1"/>
</dbReference>
<feature type="compositionally biased region" description="Acidic residues" evidence="9">
    <location>
        <begin position="377"/>
        <end position="389"/>
    </location>
</feature>
<feature type="region of interest" description="Disordered" evidence="9">
    <location>
        <begin position="313"/>
        <end position="391"/>
    </location>
</feature>
<dbReference type="Pfam" id="PF00096">
    <property type="entry name" value="zf-C2H2"/>
    <property type="match status" value="5"/>
</dbReference>
<evidence type="ECO:0000256" key="6">
    <source>
        <dbReference type="ARBA" id="ARBA00023242"/>
    </source>
</evidence>
<protein>
    <submittedName>
        <fullName evidence="12">Zinc finger protein 624-like</fullName>
    </submittedName>
</protein>
<feature type="domain" description="C2H2-type" evidence="10">
    <location>
        <begin position="827"/>
        <end position="850"/>
    </location>
</feature>
<evidence type="ECO:0000256" key="1">
    <source>
        <dbReference type="ARBA" id="ARBA00004123"/>
    </source>
</evidence>
<dbReference type="PROSITE" id="PS00028">
    <property type="entry name" value="ZINC_FINGER_C2H2_1"/>
    <property type="match status" value="10"/>
</dbReference>
<feature type="coiled-coil region" evidence="8">
    <location>
        <begin position="179"/>
        <end position="206"/>
    </location>
</feature>
<keyword evidence="11" id="KW-1185">Reference proteome</keyword>
<keyword evidence="4 7" id="KW-0863">Zinc-finger</keyword>
<dbReference type="GO" id="GO:0005634">
    <property type="term" value="C:nucleus"/>
    <property type="evidence" value="ECO:0007669"/>
    <property type="project" value="UniProtKB-SubCell"/>
</dbReference>
<feature type="compositionally biased region" description="Polar residues" evidence="9">
    <location>
        <begin position="359"/>
        <end position="375"/>
    </location>
</feature>
<evidence type="ECO:0000256" key="5">
    <source>
        <dbReference type="ARBA" id="ARBA00022833"/>
    </source>
</evidence>
<feature type="domain" description="C2H2-type" evidence="10">
    <location>
        <begin position="885"/>
        <end position="912"/>
    </location>
</feature>
<dbReference type="FunFam" id="3.30.160.60:FF:000358">
    <property type="entry name" value="zinc finger protein 24"/>
    <property type="match status" value="1"/>
</dbReference>
<feature type="domain" description="C2H2-type" evidence="10">
    <location>
        <begin position="857"/>
        <end position="884"/>
    </location>
</feature>
<evidence type="ECO:0000313" key="11">
    <source>
        <dbReference type="Proteomes" id="UP000085678"/>
    </source>
</evidence>
<feature type="domain" description="C2H2-type" evidence="10">
    <location>
        <begin position="625"/>
        <end position="653"/>
    </location>
</feature>
<dbReference type="SMART" id="SM00355">
    <property type="entry name" value="ZnF_C2H2"/>
    <property type="match status" value="16"/>
</dbReference>
<keyword evidence="8" id="KW-0175">Coiled coil</keyword>
<name>A0A1S3H280_LINAN</name>
<feature type="compositionally biased region" description="Basic and acidic residues" evidence="9">
    <location>
        <begin position="313"/>
        <end position="336"/>
    </location>
</feature>
<feature type="domain" description="C2H2-type" evidence="10">
    <location>
        <begin position="913"/>
        <end position="940"/>
    </location>
</feature>
<feature type="domain" description="C2H2-type" evidence="10">
    <location>
        <begin position="969"/>
        <end position="993"/>
    </location>
</feature>
<evidence type="ECO:0000256" key="8">
    <source>
        <dbReference type="SAM" id="Coils"/>
    </source>
</evidence>
<evidence type="ECO:0000259" key="10">
    <source>
        <dbReference type="PROSITE" id="PS50157"/>
    </source>
</evidence>
<feature type="domain" description="C2H2-type" evidence="10">
    <location>
        <begin position="538"/>
        <end position="565"/>
    </location>
</feature>
<keyword evidence="6" id="KW-0539">Nucleus</keyword>
<dbReference type="KEGG" id="lak:106151049"/>
<dbReference type="InParanoid" id="A0A1S3H280"/>
<comment type="subcellular location">
    <subcellularLocation>
        <location evidence="1">Nucleus</location>
    </subcellularLocation>
</comment>
<feature type="compositionally biased region" description="Polar residues" evidence="9">
    <location>
        <begin position="340"/>
        <end position="351"/>
    </location>
</feature>
<evidence type="ECO:0000256" key="3">
    <source>
        <dbReference type="ARBA" id="ARBA00022737"/>
    </source>
</evidence>
<dbReference type="FunFam" id="3.30.160.60:FF:001498">
    <property type="entry name" value="Zinc finger protein 404"/>
    <property type="match status" value="1"/>
</dbReference>
<evidence type="ECO:0000256" key="9">
    <source>
        <dbReference type="SAM" id="MobiDB-lite"/>
    </source>
</evidence>
<feature type="domain" description="C2H2-type" evidence="10">
    <location>
        <begin position="682"/>
        <end position="710"/>
    </location>
</feature>
<accession>A0A1S3H280</accession>
<dbReference type="OrthoDB" id="7930430at2759"/>
<evidence type="ECO:0000256" key="7">
    <source>
        <dbReference type="PROSITE-ProRule" id="PRU00042"/>
    </source>
</evidence>
<keyword evidence="2" id="KW-0479">Metal-binding</keyword>
<dbReference type="PANTHER" id="PTHR24379:SF121">
    <property type="entry name" value="C2H2-TYPE DOMAIN-CONTAINING PROTEIN"/>
    <property type="match status" value="1"/>
</dbReference>
<dbReference type="GeneID" id="106151049"/>
<feature type="domain" description="C2H2-type" evidence="10">
    <location>
        <begin position="653"/>
        <end position="680"/>
    </location>
</feature>